<reference evidence="5 6" key="2">
    <citation type="submission" date="2018-06" db="EMBL/GenBank/DDBJ databases">
        <title>Metagenomic assembly of (sub)arctic Cyanobacteria and their associated microbiome from non-axenic cultures.</title>
        <authorList>
            <person name="Baurain D."/>
        </authorList>
    </citation>
    <scope>NUCLEOTIDE SEQUENCE [LARGE SCALE GENOMIC DNA]</scope>
    <source>
        <strain evidence="5">ULC027bin1</strain>
    </source>
</reference>
<feature type="domain" description="Glycosyl hydrolase family 13 catalytic" evidence="4">
    <location>
        <begin position="166"/>
        <end position="581"/>
    </location>
</feature>
<evidence type="ECO:0000256" key="3">
    <source>
        <dbReference type="ARBA" id="ARBA00023295"/>
    </source>
</evidence>
<dbReference type="SUPFAM" id="SSF51445">
    <property type="entry name" value="(Trans)glycosidases"/>
    <property type="match status" value="1"/>
</dbReference>
<name>A0A2W4XF39_9CYAN</name>
<evidence type="ECO:0000313" key="5">
    <source>
        <dbReference type="EMBL" id="PZO55873.1"/>
    </source>
</evidence>
<accession>A0A2W4XF39</accession>
<dbReference type="SMART" id="SM00642">
    <property type="entry name" value="Aamy"/>
    <property type="match status" value="1"/>
</dbReference>
<gene>
    <name evidence="5" type="primary">glgX</name>
    <name evidence="5" type="ORF">DCF15_09735</name>
</gene>
<proteinExistence type="inferred from homology"/>
<evidence type="ECO:0000313" key="6">
    <source>
        <dbReference type="Proteomes" id="UP000249794"/>
    </source>
</evidence>
<dbReference type="Proteomes" id="UP000249794">
    <property type="component" value="Unassembled WGS sequence"/>
</dbReference>
<dbReference type="Gene3D" id="3.20.20.80">
    <property type="entry name" value="Glycosidases"/>
    <property type="match status" value="1"/>
</dbReference>
<dbReference type="SUPFAM" id="SSF51011">
    <property type="entry name" value="Glycosyl hydrolase domain"/>
    <property type="match status" value="1"/>
</dbReference>
<keyword evidence="2" id="KW-0378">Hydrolase</keyword>
<dbReference type="Gene3D" id="2.60.40.1180">
    <property type="entry name" value="Golgi alpha-mannosidase II"/>
    <property type="match status" value="1"/>
</dbReference>
<dbReference type="InterPro" id="IPR013780">
    <property type="entry name" value="Glyco_hydro_b"/>
</dbReference>
<comment type="caution">
    <text evidence="5">The sequence shown here is derived from an EMBL/GenBank/DDBJ whole genome shotgun (WGS) entry which is preliminary data.</text>
</comment>
<dbReference type="CDD" id="cd02856">
    <property type="entry name" value="E_set_GDE_Isoamylase_N"/>
    <property type="match status" value="1"/>
</dbReference>
<dbReference type="InterPro" id="IPR014756">
    <property type="entry name" value="Ig_E-set"/>
</dbReference>
<sequence>MKVEVWPGRSHPLGATWTGEGTNFALFSENATGVILCLFDHNGDETQVRLSKVTNYVWHGFLPGIEPQQRYGFRVEGPYKPLEGHRFNPHKLLIDPYAKAITGDIRFGPELFSFPMDHFSDRDLDLEFSTADSAAAMPKSVVTDPSFDWAGDCAPDIPWDRTIIYEVHVRGFTQQNLKIPAELRGTYAGMAHPDAIAHLKQWGITAVELLPVHHYDVHPGHLVTTGLHNYWGYDSLGYFAPHSGYSASGTDGQQVGQQVQEFKEMVKALHKEGIEVILDVVYNHTGEGNHLGPTFSLRGIDNAAYYRLMEAAPRYYMDFTGCGNSLNVRHPQVLKLIMDSLRYWVQEMHVDGFRFDLASALARELYEVDRLSSFFDIIHQDPVLSTTKLIAEPWDLGEGGYQVGNFPLLWSEWNGKYRDTIRDFWRGEHYSLGDFAFRFTGSSDLYQDDGRLPHASINFITAHDGFTLNDLVSYNEKHNEANGEGNRDGESYNRAWNCGAEGATDDPKILTLRAQQRRNFLTTLLLSQGVPMMLGGDEMGRSTGGNNNTYCQDSELSWFDWQLKASEQALLIFTQKLIEFRQSHPIFARHQWFFGREIHGSGVVDIGWFHPDGSTIDDSEWHDSSTKAIAIFLNGAEIPNLNSRGERIFDDSFLLFFNPSGDPLLFNIPKSIQNQEWQVLIDTKELTGFVESGRIYCQKQSVTVAARSLMVLKCSHCFSMAEFNQSNP</sequence>
<dbReference type="InterPro" id="IPR044505">
    <property type="entry name" value="GlgX_Isoamylase_N_E_set"/>
</dbReference>
<evidence type="ECO:0000256" key="2">
    <source>
        <dbReference type="ARBA" id="ARBA00022801"/>
    </source>
</evidence>
<dbReference type="PANTHER" id="PTHR43002">
    <property type="entry name" value="GLYCOGEN DEBRANCHING ENZYME"/>
    <property type="match status" value="1"/>
</dbReference>
<dbReference type="Pfam" id="PF02922">
    <property type="entry name" value="CBM_48"/>
    <property type="match status" value="1"/>
</dbReference>
<organism evidence="5 6">
    <name type="scientific">Phormidesmis priestleyi</name>
    <dbReference type="NCBI Taxonomy" id="268141"/>
    <lineage>
        <taxon>Bacteria</taxon>
        <taxon>Bacillati</taxon>
        <taxon>Cyanobacteriota</taxon>
        <taxon>Cyanophyceae</taxon>
        <taxon>Leptolyngbyales</taxon>
        <taxon>Leptolyngbyaceae</taxon>
        <taxon>Phormidesmis</taxon>
    </lineage>
</organism>
<dbReference type="EMBL" id="QBMP01000084">
    <property type="protein sequence ID" value="PZO55873.1"/>
    <property type="molecule type" value="Genomic_DNA"/>
</dbReference>
<comment type="similarity">
    <text evidence="1">Belongs to the glycosyl hydrolase 13 family.</text>
</comment>
<dbReference type="NCBIfam" id="TIGR02100">
    <property type="entry name" value="glgX_debranch"/>
    <property type="match status" value="1"/>
</dbReference>
<dbReference type="InterPro" id="IPR013783">
    <property type="entry name" value="Ig-like_fold"/>
</dbReference>
<evidence type="ECO:0000259" key="4">
    <source>
        <dbReference type="SMART" id="SM00642"/>
    </source>
</evidence>
<protein>
    <submittedName>
        <fullName evidence="5">Glycogen debranching enzyme GlgX</fullName>
    </submittedName>
</protein>
<dbReference type="GO" id="GO:0004135">
    <property type="term" value="F:amylo-alpha-1,6-glucosidase activity"/>
    <property type="evidence" value="ECO:0007669"/>
    <property type="project" value="InterPro"/>
</dbReference>
<evidence type="ECO:0000256" key="1">
    <source>
        <dbReference type="ARBA" id="ARBA00008061"/>
    </source>
</evidence>
<dbReference type="Pfam" id="PF00128">
    <property type="entry name" value="Alpha-amylase"/>
    <property type="match status" value="1"/>
</dbReference>
<dbReference type="InterPro" id="IPR011837">
    <property type="entry name" value="Glycogen_debranch_GlgX"/>
</dbReference>
<dbReference type="SUPFAM" id="SSF81296">
    <property type="entry name" value="E set domains"/>
    <property type="match status" value="1"/>
</dbReference>
<reference evidence="6" key="1">
    <citation type="submission" date="2018-04" db="EMBL/GenBank/DDBJ databases">
        <authorList>
            <person name="Cornet L."/>
        </authorList>
    </citation>
    <scope>NUCLEOTIDE SEQUENCE [LARGE SCALE GENOMIC DNA]</scope>
</reference>
<dbReference type="GO" id="GO:0005980">
    <property type="term" value="P:glycogen catabolic process"/>
    <property type="evidence" value="ECO:0007669"/>
    <property type="project" value="InterPro"/>
</dbReference>
<dbReference type="Gene3D" id="2.60.40.10">
    <property type="entry name" value="Immunoglobulins"/>
    <property type="match status" value="1"/>
</dbReference>
<dbReference type="CDD" id="cd11326">
    <property type="entry name" value="AmyAc_Glg_debranch"/>
    <property type="match status" value="1"/>
</dbReference>
<keyword evidence="3" id="KW-0326">Glycosidase</keyword>
<dbReference type="InterPro" id="IPR004193">
    <property type="entry name" value="Glyco_hydro_13_N"/>
</dbReference>
<dbReference type="InterPro" id="IPR006047">
    <property type="entry name" value="GH13_cat_dom"/>
</dbReference>
<dbReference type="InterPro" id="IPR017853">
    <property type="entry name" value="GH"/>
</dbReference>
<dbReference type="AlphaFoldDB" id="A0A2W4XF39"/>